<dbReference type="Gene3D" id="3.30.950.10">
    <property type="entry name" value="Methyltransferase, Cobalt-precorrin-4 Transmethylase, Domain 2"/>
    <property type="match status" value="1"/>
</dbReference>
<dbReference type="InterPro" id="IPR008189">
    <property type="entry name" value="rRNA_ssu_MeTfrase_I"/>
</dbReference>
<dbReference type="Pfam" id="PF00590">
    <property type="entry name" value="TP_methylase"/>
    <property type="match status" value="1"/>
</dbReference>
<evidence type="ECO:0000256" key="4">
    <source>
        <dbReference type="ARBA" id="ARBA00022679"/>
    </source>
</evidence>
<dbReference type="InterPro" id="IPR014777">
    <property type="entry name" value="4pyrrole_Mease_sub1"/>
</dbReference>
<evidence type="ECO:0000259" key="6">
    <source>
        <dbReference type="Pfam" id="PF00590"/>
    </source>
</evidence>
<dbReference type="SUPFAM" id="SSF53790">
    <property type="entry name" value="Tetrapyrrole methylase"/>
    <property type="match status" value="1"/>
</dbReference>
<evidence type="ECO:0000256" key="1">
    <source>
        <dbReference type="ARBA" id="ARBA00022490"/>
    </source>
</evidence>
<accession>A0A5B8UN66</accession>
<feature type="domain" description="Tetrapyrrole methylase" evidence="6">
    <location>
        <begin position="21"/>
        <end position="212"/>
    </location>
</feature>
<dbReference type="EMBL" id="CP042433">
    <property type="protein sequence ID" value="QEC58084.1"/>
    <property type="molecule type" value="Genomic_DNA"/>
</dbReference>
<dbReference type="InterPro" id="IPR014776">
    <property type="entry name" value="4pyrrole_Mease_sub2"/>
</dbReference>
<keyword evidence="3 7" id="KW-0489">Methyltransferase</keyword>
<dbReference type="GO" id="GO:0032259">
    <property type="term" value="P:methylation"/>
    <property type="evidence" value="ECO:0007669"/>
    <property type="project" value="UniProtKB-KW"/>
</dbReference>
<dbReference type="Gene3D" id="3.40.1010.10">
    <property type="entry name" value="Cobalt-precorrin-4 Transmethylase, Domain 1"/>
    <property type="match status" value="1"/>
</dbReference>
<dbReference type="PANTHER" id="PTHR46111">
    <property type="entry name" value="RIBOSOMAL RNA SMALL SUBUNIT METHYLTRANSFERASE I"/>
    <property type="match status" value="1"/>
</dbReference>
<sequence>MPATVYLIPTVLSEGATDCLPAYILAAVKQCNVFFVENERTARRYLKSIWKEMVIDDYEWFNMKEVTREVEAGFLQKIKEEKGIGIISEAGCPGVADPGQTLVHLAQQKGVTVKPLVGPNSILLALMASGMNGQRFQFAGYLPIDLAQRAKAIKALEAESKQKDCTQIFIETPYRNNQLLETLLKTCQPQTQICIAADITSEEEFIQTKTVQQWKNALPQLHKRPVIFLLYAGL</sequence>
<dbReference type="Proteomes" id="UP000321204">
    <property type="component" value="Chromosome"/>
</dbReference>
<evidence type="ECO:0000256" key="2">
    <source>
        <dbReference type="ARBA" id="ARBA00022552"/>
    </source>
</evidence>
<keyword evidence="1" id="KW-0963">Cytoplasm</keyword>
<dbReference type="PANTHER" id="PTHR46111:SF2">
    <property type="entry name" value="SAM-DEPENDENT METHYLTRANSFERASE"/>
    <property type="match status" value="1"/>
</dbReference>
<evidence type="ECO:0000313" key="7">
    <source>
        <dbReference type="EMBL" id="QEC58084.1"/>
    </source>
</evidence>
<dbReference type="AlphaFoldDB" id="A0A5B8UN66"/>
<keyword evidence="4 7" id="KW-0808">Transferase</keyword>
<keyword evidence="2" id="KW-0698">rRNA processing</keyword>
<gene>
    <name evidence="7" type="ORF">FSB75_19965</name>
</gene>
<evidence type="ECO:0000256" key="5">
    <source>
        <dbReference type="ARBA" id="ARBA00022691"/>
    </source>
</evidence>
<dbReference type="PIRSF" id="PIRSF005917">
    <property type="entry name" value="MTase_YraL"/>
    <property type="match status" value="1"/>
</dbReference>
<dbReference type="RefSeq" id="WP_146791074.1">
    <property type="nucleotide sequence ID" value="NZ_BAABIO010000003.1"/>
</dbReference>
<keyword evidence="5" id="KW-0949">S-adenosyl-L-methionine</keyword>
<dbReference type="CDD" id="cd11649">
    <property type="entry name" value="RsmI_like"/>
    <property type="match status" value="1"/>
</dbReference>
<dbReference type="GO" id="GO:0008168">
    <property type="term" value="F:methyltransferase activity"/>
    <property type="evidence" value="ECO:0007669"/>
    <property type="project" value="UniProtKB-KW"/>
</dbReference>
<dbReference type="InterPro" id="IPR000878">
    <property type="entry name" value="4pyrrol_Mease"/>
</dbReference>
<keyword evidence="8" id="KW-1185">Reference proteome</keyword>
<name>A0A5B8UN66_9BACT</name>
<protein>
    <submittedName>
        <fullName evidence="7">SAM-dependent methyltransferase</fullName>
    </submittedName>
</protein>
<dbReference type="OrthoDB" id="9809084at2"/>
<evidence type="ECO:0000256" key="3">
    <source>
        <dbReference type="ARBA" id="ARBA00022603"/>
    </source>
</evidence>
<evidence type="ECO:0000313" key="8">
    <source>
        <dbReference type="Proteomes" id="UP000321204"/>
    </source>
</evidence>
<dbReference type="GO" id="GO:0006364">
    <property type="term" value="P:rRNA processing"/>
    <property type="evidence" value="ECO:0007669"/>
    <property type="project" value="UniProtKB-KW"/>
</dbReference>
<proteinExistence type="predicted"/>
<organism evidence="7 8">
    <name type="scientific">Flavisolibacter ginsenosidimutans</name>
    <dbReference type="NCBI Taxonomy" id="661481"/>
    <lineage>
        <taxon>Bacteria</taxon>
        <taxon>Pseudomonadati</taxon>
        <taxon>Bacteroidota</taxon>
        <taxon>Chitinophagia</taxon>
        <taxon>Chitinophagales</taxon>
        <taxon>Chitinophagaceae</taxon>
        <taxon>Flavisolibacter</taxon>
    </lineage>
</organism>
<dbReference type="KEGG" id="fgg:FSB75_19965"/>
<reference evidence="7 8" key="1">
    <citation type="journal article" date="2015" name="Int. J. Syst. Evol. Microbiol.">
        <title>Flavisolibacter ginsenosidimutans sp. nov., with ginsenoside-converting activity isolated from soil used for cultivating ginseng.</title>
        <authorList>
            <person name="Zhao Y."/>
            <person name="Liu Q."/>
            <person name="Kang M.S."/>
            <person name="Jin F."/>
            <person name="Yu H."/>
            <person name="Im W.T."/>
        </authorList>
    </citation>
    <scope>NUCLEOTIDE SEQUENCE [LARGE SCALE GENOMIC DNA]</scope>
    <source>
        <strain evidence="7 8">Gsoil 636</strain>
    </source>
</reference>
<dbReference type="InterPro" id="IPR035996">
    <property type="entry name" value="4pyrrol_Methylase_sf"/>
</dbReference>